<dbReference type="Pfam" id="PF01593">
    <property type="entry name" value="Amino_oxidase"/>
    <property type="match status" value="1"/>
</dbReference>
<dbReference type="NCBIfam" id="TIGR03467">
    <property type="entry name" value="HpnE"/>
    <property type="match status" value="1"/>
</dbReference>
<dbReference type="AlphaFoldDB" id="F5R8U7"/>
<dbReference type="InterPro" id="IPR002937">
    <property type="entry name" value="Amino_oxidase"/>
</dbReference>
<comment type="caution">
    <text evidence="2">The sequence shown here is derived from an EMBL/GenBank/DDBJ whole genome shotgun (WGS) entry which is preliminary data.</text>
</comment>
<name>F5R8U7_METUF</name>
<dbReference type="EMBL" id="AFHG01000030">
    <property type="protein sequence ID" value="EGK72837.1"/>
    <property type="molecule type" value="Genomic_DNA"/>
</dbReference>
<dbReference type="GO" id="GO:0016491">
    <property type="term" value="F:oxidoreductase activity"/>
    <property type="evidence" value="ECO:0007669"/>
    <property type="project" value="InterPro"/>
</dbReference>
<keyword evidence="3" id="KW-1185">Reference proteome</keyword>
<dbReference type="InterPro" id="IPR036188">
    <property type="entry name" value="FAD/NAD-bd_sf"/>
</dbReference>
<evidence type="ECO:0000313" key="2">
    <source>
        <dbReference type="EMBL" id="EGK72837.1"/>
    </source>
</evidence>
<dbReference type="PANTHER" id="PTHR42923">
    <property type="entry name" value="PROTOPORPHYRINOGEN OXIDASE"/>
    <property type="match status" value="1"/>
</dbReference>
<reference evidence="2 3" key="1">
    <citation type="journal article" date="2011" name="J. Bacteriol.">
        <title>Genome sequence of Methyloversatilis universalis FAM5T, a methylotrophic representative of the order Rhodocyclales.</title>
        <authorList>
            <person name="Kittichotirat W."/>
            <person name="Good N.M."/>
            <person name="Hall R."/>
            <person name="Bringel F."/>
            <person name="Lajus A."/>
            <person name="Medigue C."/>
            <person name="Smalley N.E."/>
            <person name="Beck D."/>
            <person name="Bumgarner R."/>
            <person name="Vuilleumier S."/>
            <person name="Kalyuzhnaya M.G."/>
        </authorList>
    </citation>
    <scope>NUCLEOTIDE SEQUENCE [LARGE SCALE GENOMIC DNA]</scope>
    <source>
        <strain evidence="3">ATCC BAA-1314 / JCM 13912 / FAM5</strain>
    </source>
</reference>
<dbReference type="Proteomes" id="UP000005019">
    <property type="component" value="Unassembled WGS sequence"/>
</dbReference>
<dbReference type="RefSeq" id="WP_008058802.1">
    <property type="nucleotide sequence ID" value="NZ_AFHG01000030.1"/>
</dbReference>
<dbReference type="STRING" id="1000565.METUNv1_00665"/>
<feature type="domain" description="Amine oxidase" evidence="1">
    <location>
        <begin position="14"/>
        <end position="418"/>
    </location>
</feature>
<protein>
    <submittedName>
        <fullName evidence="2">Phytoene dehydrogenase</fullName>
    </submittedName>
</protein>
<proteinExistence type="predicted"/>
<dbReference type="PANTHER" id="PTHR42923:SF47">
    <property type="entry name" value="BLR3003 PROTEIN"/>
    <property type="match status" value="1"/>
</dbReference>
<dbReference type="SUPFAM" id="SSF51905">
    <property type="entry name" value="FAD/NAD(P)-binding domain"/>
    <property type="match status" value="1"/>
</dbReference>
<sequence>MPGTSIAIIGAGWAGLACAVDCVRRGLQPTLFEAAPQPGGRARTVRMDGLPLDNGQHILIGAYSETLALMRTVGADPDTLFDRLPLALEFDDGFALRAHGSSRLALALAFIGARGLGWRDRLAALRLMGAIRRPPPADESVAALLARTSQTESCIRHLWAPLCVAALNTGIDDASARVFARVLADSLMGEPGAADLLLPRADLGALLPEPALFWLRARGVAVHCGTRVRSVRETATGFELDCGEQLHSAERVVFATSPHQLPALLDGLPALDPISRAVHALEYEAISTVYVACDAQTRLPSAMTGFVDGEPHWVFDRGALGGPPGLLACVVSAARGSREEVESRVLAALKRQFPALPEPLWVRTISERRATFRCTPGRAAIEPPADPRIALAGDYLIPDYPATLEAAVRSGLTAASRLARASCKTQDSSGT</sequence>
<accession>F5R8U7</accession>
<dbReference type="Gene3D" id="3.50.50.60">
    <property type="entry name" value="FAD/NAD(P)-binding domain"/>
    <property type="match status" value="1"/>
</dbReference>
<evidence type="ECO:0000313" key="3">
    <source>
        <dbReference type="Proteomes" id="UP000005019"/>
    </source>
</evidence>
<dbReference type="InterPro" id="IPR050464">
    <property type="entry name" value="Zeta_carotene_desat/Oxidored"/>
</dbReference>
<dbReference type="InterPro" id="IPR017830">
    <property type="entry name" value="SQase_HpnE"/>
</dbReference>
<organism evidence="2 3">
    <name type="scientific">Methyloversatilis universalis (strain ATCC BAA-1314 / DSM 25237 / JCM 13912 / CCUG 52030 / FAM5)</name>
    <dbReference type="NCBI Taxonomy" id="1000565"/>
    <lineage>
        <taxon>Bacteria</taxon>
        <taxon>Pseudomonadati</taxon>
        <taxon>Pseudomonadota</taxon>
        <taxon>Betaproteobacteria</taxon>
        <taxon>Nitrosomonadales</taxon>
        <taxon>Sterolibacteriaceae</taxon>
        <taxon>Methyloversatilis</taxon>
    </lineage>
</organism>
<dbReference type="OrthoDB" id="7849608at2"/>
<dbReference type="eggNOG" id="COG1232">
    <property type="taxonomic scope" value="Bacteria"/>
</dbReference>
<evidence type="ECO:0000259" key="1">
    <source>
        <dbReference type="Pfam" id="PF01593"/>
    </source>
</evidence>
<dbReference type="PRINTS" id="PR00419">
    <property type="entry name" value="ADXRDTASE"/>
</dbReference>
<gene>
    <name evidence="2" type="ORF">METUNv1_00665</name>
</gene>